<protein>
    <recommendedName>
        <fullName evidence="2">DNA (cytosine-5-)-methyltransferase</fullName>
        <ecNumber evidence="2">2.1.1.37</ecNumber>
    </recommendedName>
</protein>
<evidence type="ECO:0000256" key="1">
    <source>
        <dbReference type="ARBA" id="ARBA00004123"/>
    </source>
</evidence>
<dbReference type="EMBL" id="CP144100">
    <property type="protein sequence ID" value="WWC87962.1"/>
    <property type="molecule type" value="Genomic_DNA"/>
</dbReference>
<keyword evidence="6" id="KW-0238">DNA-binding</keyword>
<proteinExistence type="inferred from homology"/>
<accession>A0AAX4JRE4</accession>
<feature type="compositionally biased region" description="Acidic residues" evidence="9">
    <location>
        <begin position="11"/>
        <end position="26"/>
    </location>
</feature>
<reference evidence="11 12" key="1">
    <citation type="submission" date="2024-01" db="EMBL/GenBank/DDBJ databases">
        <title>Comparative genomics of Cryptococcus and Kwoniella reveals pathogenesis evolution and contrasting modes of karyotype evolution via chromosome fusion or intercentromeric recombination.</title>
        <authorList>
            <person name="Coelho M.A."/>
            <person name="David-Palma M."/>
            <person name="Shea T."/>
            <person name="Bowers K."/>
            <person name="McGinley-Smith S."/>
            <person name="Mohammad A.W."/>
            <person name="Gnirke A."/>
            <person name="Yurkov A.M."/>
            <person name="Nowrousian M."/>
            <person name="Sun S."/>
            <person name="Cuomo C.A."/>
            <person name="Heitman J."/>
        </authorList>
    </citation>
    <scope>NUCLEOTIDE SEQUENCE [LARGE SCALE GENOMIC DNA]</scope>
    <source>
        <strain evidence="11 12">CBS 6074</strain>
    </source>
</reference>
<feature type="compositionally biased region" description="Polar residues" evidence="9">
    <location>
        <begin position="758"/>
        <end position="769"/>
    </location>
</feature>
<keyword evidence="12" id="KW-1185">Reference proteome</keyword>
<feature type="domain" description="BAH" evidence="10">
    <location>
        <begin position="325"/>
        <end position="441"/>
    </location>
</feature>
<dbReference type="PROSITE" id="PS51038">
    <property type="entry name" value="BAH"/>
    <property type="match status" value="1"/>
</dbReference>
<dbReference type="Gene3D" id="3.40.50.150">
    <property type="entry name" value="Vaccinia Virus protein VP39"/>
    <property type="match status" value="1"/>
</dbReference>
<dbReference type="InterPro" id="IPR050390">
    <property type="entry name" value="C5-Methyltransferase"/>
</dbReference>
<feature type="active site" evidence="8">
    <location>
        <position position="560"/>
    </location>
</feature>
<evidence type="ECO:0000256" key="4">
    <source>
        <dbReference type="ARBA" id="ARBA00022679"/>
    </source>
</evidence>
<comment type="similarity">
    <text evidence="8">Belongs to the class I-like SAM-binding methyltransferase superfamily. C5-methyltransferase family.</text>
</comment>
<evidence type="ECO:0000313" key="11">
    <source>
        <dbReference type="EMBL" id="WWC87962.1"/>
    </source>
</evidence>
<feature type="region of interest" description="Disordered" evidence="9">
    <location>
        <begin position="1"/>
        <end position="125"/>
    </location>
</feature>
<feature type="compositionally biased region" description="Basic and acidic residues" evidence="9">
    <location>
        <begin position="80"/>
        <end position="94"/>
    </location>
</feature>
<evidence type="ECO:0000256" key="5">
    <source>
        <dbReference type="ARBA" id="ARBA00022691"/>
    </source>
</evidence>
<dbReference type="Pfam" id="PF01426">
    <property type="entry name" value="BAH"/>
    <property type="match status" value="1"/>
</dbReference>
<dbReference type="GO" id="GO:0044027">
    <property type="term" value="P:negative regulation of gene expression via chromosomal CpG island methylation"/>
    <property type="evidence" value="ECO:0007669"/>
    <property type="project" value="TreeGrafter"/>
</dbReference>
<comment type="subcellular location">
    <subcellularLocation>
        <location evidence="1">Nucleus</location>
    </subcellularLocation>
</comment>
<dbReference type="GO" id="GO:0003682">
    <property type="term" value="F:chromatin binding"/>
    <property type="evidence" value="ECO:0007669"/>
    <property type="project" value="InterPro"/>
</dbReference>
<gene>
    <name evidence="11" type="ORF">L201_002864</name>
</gene>
<evidence type="ECO:0000256" key="6">
    <source>
        <dbReference type="ARBA" id="ARBA00023125"/>
    </source>
</evidence>
<dbReference type="InterPro" id="IPR043151">
    <property type="entry name" value="BAH_sf"/>
</dbReference>
<evidence type="ECO:0000256" key="7">
    <source>
        <dbReference type="ARBA" id="ARBA00023242"/>
    </source>
</evidence>
<dbReference type="PANTHER" id="PTHR10629:SF52">
    <property type="entry name" value="DNA (CYTOSINE-5)-METHYLTRANSFERASE 1"/>
    <property type="match status" value="1"/>
</dbReference>
<feature type="compositionally biased region" description="Polar residues" evidence="9">
    <location>
        <begin position="96"/>
        <end position="110"/>
    </location>
</feature>
<dbReference type="Pfam" id="PF00145">
    <property type="entry name" value="DNA_methylase"/>
    <property type="match status" value="1"/>
</dbReference>
<evidence type="ECO:0000313" key="12">
    <source>
        <dbReference type="Proteomes" id="UP001355207"/>
    </source>
</evidence>
<dbReference type="SUPFAM" id="SSF53335">
    <property type="entry name" value="S-adenosyl-L-methionine-dependent methyltransferases"/>
    <property type="match status" value="1"/>
</dbReference>
<dbReference type="RefSeq" id="XP_066074725.1">
    <property type="nucleotide sequence ID" value="XM_066218628.1"/>
</dbReference>
<dbReference type="GO" id="GO:0003886">
    <property type="term" value="F:DNA (cytosine-5-)-methyltransferase activity"/>
    <property type="evidence" value="ECO:0007669"/>
    <property type="project" value="UniProtKB-EC"/>
</dbReference>
<dbReference type="InterPro" id="IPR001525">
    <property type="entry name" value="C5_MeTfrase"/>
</dbReference>
<dbReference type="InterPro" id="IPR001025">
    <property type="entry name" value="BAH_dom"/>
</dbReference>
<dbReference type="GO" id="GO:0003677">
    <property type="term" value="F:DNA binding"/>
    <property type="evidence" value="ECO:0007669"/>
    <property type="project" value="UniProtKB-KW"/>
</dbReference>
<dbReference type="GO" id="GO:0032259">
    <property type="term" value="P:methylation"/>
    <property type="evidence" value="ECO:0007669"/>
    <property type="project" value="UniProtKB-KW"/>
</dbReference>
<dbReference type="GO" id="GO:0005634">
    <property type="term" value="C:nucleus"/>
    <property type="evidence" value="ECO:0007669"/>
    <property type="project" value="UniProtKB-SubCell"/>
</dbReference>
<sequence>MSSSNISQDVIELEDSGSDSDFEIVESDFQIIDRENVSNPDPRLNNQQRKTRKVEHYEEISDSDEDIRSDFRELSVQPSTRHDSVSDKGKRKAADQSASHYTPSTQSSPTKRSRHAKYSSQSNLNITTETVTNSRLSWIQGESFDLPEKTTFELHGKEEKCVKISRNGFEYNGMTYKRDDAVMLSAKPPQHVLLCSFFTIKFDNSDIHDRHYVHGHFLKFPTIKSVSGNRDDELFLRHGQCQSIHLKVVIKGRKLDFEMIGGKGGRRRGDTKYFCQFVDQPLHSTIREPILEDRFNNCDSCRSRHEKHKYDKPHTANNILHFGDEDFHINEFVFIDPKIKGGPYMIGHLQDWSKNEGQVDIKVRRLKRYREVKRSDVTTGFMSERHLIAMDTIESYPVSHIIGKAYVYPSEDIPKNSENSPNSFWCSERSVSNGTSLNIVPLQKPLKTCSECMHTKKRYQQDLQDCIQACKFPAADYFSGAGGFILPGIEIFDWKSANDIEETACSTLHGLKHFARNLIVHQGKLSDLLKYTINKGSPTNNPIALPVPGSIFMMSGGPPCQGHSRINHANNIVPDDVFKSKDPRNDEVYYMLSEVSRLQPYVVIIENVAAFKDDKVSVGQLKEGEDNYGRGTMKELAKMGYSCRLSLVDSRSYGTPQNRQRIFIIGVKSGLVLPHFPDPSHTNPRVTATIFSNNKDDVIKPFYIGQRNTPGTGIHPARTIYAAISDLPSFEYLPPPGHSRTPRRPQIPAFNGKRDSLAGNNTRIGPGTSISYASEAQNDFQRAKRGNLRKVKDHYTSYCTEGALSIIFDKSRQPNPPGCNRRAGIDEGFNTLLTSSTPGGKGTGVIHPSQDRKFTVAERKRAMGWPDWHVLAGTPLDQDRQTGNGVCFESVQAIYLEIVKEIILPWWLKAGKPSQNVFQKFKEEHP</sequence>
<dbReference type="InterPro" id="IPR029063">
    <property type="entry name" value="SAM-dependent_MTases_sf"/>
</dbReference>
<feature type="region of interest" description="Disordered" evidence="9">
    <location>
        <begin position="732"/>
        <end position="769"/>
    </location>
</feature>
<dbReference type="Gene3D" id="2.30.30.490">
    <property type="match status" value="1"/>
</dbReference>
<keyword evidence="4 8" id="KW-0808">Transferase</keyword>
<evidence type="ECO:0000256" key="3">
    <source>
        <dbReference type="ARBA" id="ARBA00022603"/>
    </source>
</evidence>
<organism evidence="11 12">
    <name type="scientific">Kwoniella dendrophila CBS 6074</name>
    <dbReference type="NCBI Taxonomy" id="1295534"/>
    <lineage>
        <taxon>Eukaryota</taxon>
        <taxon>Fungi</taxon>
        <taxon>Dikarya</taxon>
        <taxon>Basidiomycota</taxon>
        <taxon>Agaricomycotina</taxon>
        <taxon>Tremellomycetes</taxon>
        <taxon>Tremellales</taxon>
        <taxon>Cryptococcaceae</taxon>
        <taxon>Kwoniella</taxon>
    </lineage>
</organism>
<evidence type="ECO:0000256" key="8">
    <source>
        <dbReference type="PROSITE-ProRule" id="PRU01016"/>
    </source>
</evidence>
<dbReference type="PRINTS" id="PR00105">
    <property type="entry name" value="C5METTRFRASE"/>
</dbReference>
<keyword evidence="7" id="KW-0539">Nucleus</keyword>
<keyword evidence="3 8" id="KW-0489">Methyltransferase</keyword>
<dbReference type="PROSITE" id="PS51679">
    <property type="entry name" value="SAM_MT_C5"/>
    <property type="match status" value="1"/>
</dbReference>
<dbReference type="Proteomes" id="UP001355207">
    <property type="component" value="Chromosome 3"/>
</dbReference>
<dbReference type="PANTHER" id="PTHR10629">
    <property type="entry name" value="CYTOSINE-SPECIFIC METHYLTRANSFERASE"/>
    <property type="match status" value="1"/>
</dbReference>
<evidence type="ECO:0000259" key="10">
    <source>
        <dbReference type="PROSITE" id="PS51038"/>
    </source>
</evidence>
<evidence type="ECO:0000256" key="2">
    <source>
        <dbReference type="ARBA" id="ARBA00011975"/>
    </source>
</evidence>
<dbReference type="GeneID" id="91093535"/>
<evidence type="ECO:0000256" key="9">
    <source>
        <dbReference type="SAM" id="MobiDB-lite"/>
    </source>
</evidence>
<keyword evidence="5 8" id="KW-0949">S-adenosyl-L-methionine</keyword>
<dbReference type="AlphaFoldDB" id="A0AAX4JRE4"/>
<dbReference type="Gene3D" id="3.90.120.10">
    <property type="entry name" value="DNA Methylase, subunit A, domain 2"/>
    <property type="match status" value="1"/>
</dbReference>
<name>A0AAX4JRE4_9TREE</name>
<dbReference type="EC" id="2.1.1.37" evidence="2"/>